<feature type="domain" description="IclR-ED" evidence="5">
    <location>
        <begin position="340"/>
        <end position="522"/>
    </location>
</feature>
<keyword evidence="1" id="KW-0805">Transcription regulation</keyword>
<dbReference type="PROSITE" id="PS51077">
    <property type="entry name" value="HTH_ICLR"/>
    <property type="match status" value="2"/>
</dbReference>
<gene>
    <name evidence="6" type="ORF">J2T09_000060</name>
</gene>
<dbReference type="InterPro" id="IPR029016">
    <property type="entry name" value="GAF-like_dom_sf"/>
</dbReference>
<dbReference type="EMBL" id="JAUSRF010000001">
    <property type="protein sequence ID" value="MDP9835319.1"/>
    <property type="molecule type" value="Genomic_DNA"/>
</dbReference>
<dbReference type="PROSITE" id="PS51078">
    <property type="entry name" value="ICLR_ED"/>
    <property type="match status" value="2"/>
</dbReference>
<organism evidence="6 7">
    <name type="scientific">Neorhizobium huautlense</name>
    <dbReference type="NCBI Taxonomy" id="67774"/>
    <lineage>
        <taxon>Bacteria</taxon>
        <taxon>Pseudomonadati</taxon>
        <taxon>Pseudomonadota</taxon>
        <taxon>Alphaproteobacteria</taxon>
        <taxon>Hyphomicrobiales</taxon>
        <taxon>Rhizobiaceae</taxon>
        <taxon>Rhizobium/Agrobacterium group</taxon>
        <taxon>Neorhizobium</taxon>
    </lineage>
</organism>
<dbReference type="SMART" id="SM00346">
    <property type="entry name" value="HTH_ICLR"/>
    <property type="match status" value="2"/>
</dbReference>
<evidence type="ECO:0000256" key="1">
    <source>
        <dbReference type="ARBA" id="ARBA00023015"/>
    </source>
</evidence>
<evidence type="ECO:0000313" key="7">
    <source>
        <dbReference type="Proteomes" id="UP001241472"/>
    </source>
</evidence>
<comment type="caution">
    <text evidence="6">The sequence shown here is derived from an EMBL/GenBank/DDBJ whole genome shotgun (WGS) entry which is preliminary data.</text>
</comment>
<evidence type="ECO:0000259" key="5">
    <source>
        <dbReference type="PROSITE" id="PS51078"/>
    </source>
</evidence>
<dbReference type="InterPro" id="IPR036388">
    <property type="entry name" value="WH-like_DNA-bd_sf"/>
</dbReference>
<protein>
    <submittedName>
        <fullName evidence="6">DNA-binding IclR family transcriptional regulator</fullName>
    </submittedName>
</protein>
<dbReference type="SUPFAM" id="SSF55781">
    <property type="entry name" value="GAF domain-like"/>
    <property type="match status" value="2"/>
</dbReference>
<evidence type="ECO:0000256" key="2">
    <source>
        <dbReference type="ARBA" id="ARBA00023125"/>
    </source>
</evidence>
<evidence type="ECO:0000256" key="3">
    <source>
        <dbReference type="ARBA" id="ARBA00023163"/>
    </source>
</evidence>
<dbReference type="SUPFAM" id="SSF46785">
    <property type="entry name" value="Winged helix' DNA-binding domain"/>
    <property type="match status" value="2"/>
</dbReference>
<proteinExistence type="predicted"/>
<accession>A0ABT9PLH6</accession>
<name>A0ABT9PLH6_9HYPH</name>
<keyword evidence="2 6" id="KW-0238">DNA-binding</keyword>
<feature type="domain" description="IclR-ED" evidence="5">
    <location>
        <begin position="74"/>
        <end position="249"/>
    </location>
</feature>
<dbReference type="InterPro" id="IPR050707">
    <property type="entry name" value="HTH_MetabolicPath_Reg"/>
</dbReference>
<feature type="domain" description="HTH iclR-type" evidence="4">
    <location>
        <begin position="11"/>
        <end position="73"/>
    </location>
</feature>
<sequence>MPETIDRRARIAAIGKAFSVLELFGPESPDLRITDIASRADMSRSSAQRLVHTLLKCGWLHRDASGTLLSLSHRAVDPAFVYLSCNPIMDLVMPFVVELNARTALNCDLWLRDGLDLVTLARIPSPASSLALAPVGSRTSLTSSTRGRALLSCLSRQRLNEILPELALNPGDERERLLKDIASEHEAGYAIGDETGSGSGKVIAAAFLGADGEPLGVLSLSGVLDAAISHEAAGLLRQTANTINGLRISATPTVATFYPGSHVTWAVSQTEDDPLEIASVTKALHLLQFFHPGAPLLTLTELSKKTGFPIPTVQRIVDTFIDLGYLVRQDKNRAYHISIRSLDLLYRFQMSSNLVRSVWPRLIRFREECGLRCSFCILDGTEIVHLLHVQSRPHPDYRTAHPGRRFLAASSSGGRAMLSWLPDEEIRKILDDSMIDPFTAHTVTDRDAIFADIKCASARGVAFTDRQSVRDEVNVAAAVRGPDGRPIGAIVVSAPARTWTIDRLEKEVVPSLLSHSRSGDFS</sequence>
<dbReference type="GO" id="GO:0003677">
    <property type="term" value="F:DNA binding"/>
    <property type="evidence" value="ECO:0007669"/>
    <property type="project" value="UniProtKB-KW"/>
</dbReference>
<dbReference type="PANTHER" id="PTHR30136:SF24">
    <property type="entry name" value="HTH-TYPE TRANSCRIPTIONAL REPRESSOR ALLR"/>
    <property type="match status" value="1"/>
</dbReference>
<keyword evidence="7" id="KW-1185">Reference proteome</keyword>
<dbReference type="Proteomes" id="UP001241472">
    <property type="component" value="Unassembled WGS sequence"/>
</dbReference>
<dbReference type="InterPro" id="IPR005471">
    <property type="entry name" value="Tscrpt_reg_IclR_N"/>
</dbReference>
<dbReference type="Pfam" id="PF09339">
    <property type="entry name" value="HTH_IclR"/>
    <property type="match status" value="2"/>
</dbReference>
<evidence type="ECO:0000313" key="6">
    <source>
        <dbReference type="EMBL" id="MDP9835319.1"/>
    </source>
</evidence>
<dbReference type="RefSeq" id="WP_306829833.1">
    <property type="nucleotide sequence ID" value="NZ_JAUSRF010000001.1"/>
</dbReference>
<keyword evidence="3" id="KW-0804">Transcription</keyword>
<dbReference type="Pfam" id="PF01614">
    <property type="entry name" value="IclR_C"/>
    <property type="match status" value="2"/>
</dbReference>
<dbReference type="PANTHER" id="PTHR30136">
    <property type="entry name" value="HELIX-TURN-HELIX TRANSCRIPTIONAL REGULATOR, ICLR FAMILY"/>
    <property type="match status" value="1"/>
</dbReference>
<evidence type="ECO:0000259" key="4">
    <source>
        <dbReference type="PROSITE" id="PS51077"/>
    </source>
</evidence>
<dbReference type="Gene3D" id="3.30.450.40">
    <property type="match status" value="2"/>
</dbReference>
<reference evidence="6 7" key="1">
    <citation type="submission" date="2023-07" db="EMBL/GenBank/DDBJ databases">
        <title>Sorghum-associated microbial communities from plants grown in Nebraska, USA.</title>
        <authorList>
            <person name="Schachtman D."/>
        </authorList>
    </citation>
    <scope>NUCLEOTIDE SEQUENCE [LARGE SCALE GENOMIC DNA]</scope>
    <source>
        <strain evidence="6 7">DS1307</strain>
    </source>
</reference>
<dbReference type="InterPro" id="IPR014757">
    <property type="entry name" value="Tscrpt_reg_IclR_C"/>
</dbReference>
<dbReference type="Gene3D" id="1.10.10.10">
    <property type="entry name" value="Winged helix-like DNA-binding domain superfamily/Winged helix DNA-binding domain"/>
    <property type="match status" value="2"/>
</dbReference>
<dbReference type="InterPro" id="IPR036390">
    <property type="entry name" value="WH_DNA-bd_sf"/>
</dbReference>
<feature type="domain" description="HTH iclR-type" evidence="4">
    <location>
        <begin position="277"/>
        <end position="339"/>
    </location>
</feature>